<keyword evidence="5" id="KW-0325">Glycoprotein</keyword>
<gene>
    <name evidence="8" type="primary">LOC123082165</name>
</gene>
<dbReference type="Pfam" id="PF14543">
    <property type="entry name" value="TAXi_N"/>
    <property type="match status" value="1"/>
</dbReference>
<keyword evidence="2" id="KW-0645">Protease</keyword>
<dbReference type="Gramene" id="TraesCS4A02G213500.1">
    <property type="protein sequence ID" value="TraesCS4A02G213500.1.cds1"/>
    <property type="gene ID" value="TraesCS4A02G213500"/>
</dbReference>
<reference evidence="8" key="2">
    <citation type="submission" date="2018-10" db="UniProtKB">
        <authorList>
            <consortium name="EnsemblPlants"/>
        </authorList>
    </citation>
    <scope>IDENTIFICATION</scope>
</reference>
<dbReference type="EnsemblPlants" id="TraesCS4A02G213500.1">
    <property type="protein sequence ID" value="TraesCS4A02G213500.1.cds1"/>
    <property type="gene ID" value="TraesCS4A02G213500"/>
</dbReference>
<dbReference type="Gramene" id="TraesCAD_scaffold_114775_01G000100.1">
    <property type="protein sequence ID" value="TraesCAD_scaffold_114775_01G000100.1"/>
    <property type="gene ID" value="TraesCAD_scaffold_114775_01G000100"/>
</dbReference>
<dbReference type="Gramene" id="TraesSTA4A03G02113190.1">
    <property type="protein sequence ID" value="TraesSTA4A03G02113190.1.CDS1"/>
    <property type="gene ID" value="TraesSTA4A03G02113190"/>
</dbReference>
<dbReference type="SUPFAM" id="SSF50630">
    <property type="entry name" value="Acid proteases"/>
    <property type="match status" value="1"/>
</dbReference>
<reference evidence="8" key="1">
    <citation type="submission" date="2018-08" db="EMBL/GenBank/DDBJ databases">
        <authorList>
            <person name="Rossello M."/>
        </authorList>
    </citation>
    <scope>NUCLEOTIDE SEQUENCE [LARGE SCALE GENOMIC DNA]</scope>
    <source>
        <strain evidence="8">cv. Chinese Spring</strain>
    </source>
</reference>
<dbReference type="InterPro" id="IPR051708">
    <property type="entry name" value="Plant_Aspart_Prot_A1"/>
</dbReference>
<dbReference type="STRING" id="4565.A0A3B6HUB5"/>
<dbReference type="InterPro" id="IPR033121">
    <property type="entry name" value="PEPTIDASE_A1"/>
</dbReference>
<dbReference type="Gramene" id="TraesROB_scaffold_119985_01G000100.1">
    <property type="protein sequence ID" value="TraesROB_scaffold_119985_01G000100.1"/>
    <property type="gene ID" value="TraesROB_scaffold_119985_01G000100"/>
</dbReference>
<keyword evidence="4" id="KW-0378">Hydrolase</keyword>
<dbReference type="Pfam" id="PF14541">
    <property type="entry name" value="TAXi_C"/>
    <property type="match status" value="1"/>
</dbReference>
<evidence type="ECO:0000256" key="3">
    <source>
        <dbReference type="ARBA" id="ARBA00022750"/>
    </source>
</evidence>
<evidence type="ECO:0000256" key="5">
    <source>
        <dbReference type="ARBA" id="ARBA00023180"/>
    </source>
</evidence>
<dbReference type="KEGG" id="taes:123082165"/>
<dbReference type="InterPro" id="IPR021109">
    <property type="entry name" value="Peptidase_aspartic_dom_sf"/>
</dbReference>
<dbReference type="Gene3D" id="2.40.70.10">
    <property type="entry name" value="Acid Proteases"/>
    <property type="match status" value="2"/>
</dbReference>
<evidence type="ECO:0000256" key="4">
    <source>
        <dbReference type="ARBA" id="ARBA00022801"/>
    </source>
</evidence>
<keyword evidence="6" id="KW-0732">Signal</keyword>
<dbReference type="Gramene" id="TraesARI4A03G02154030.1">
    <property type="protein sequence ID" value="TraesARI4A03G02154030.1.CDS1"/>
    <property type="gene ID" value="TraesARI4A03G02154030"/>
</dbReference>
<name>A0A3B6HUB5_WHEAT</name>
<keyword evidence="3" id="KW-0064">Aspartyl protease</keyword>
<dbReference type="Gramene" id="TraesPARA_EIv1.0_1253040.1">
    <property type="protein sequence ID" value="TraesPARA_EIv1.0_1253040.1.CDS1"/>
    <property type="gene ID" value="TraesPARA_EIv1.0_1253040"/>
</dbReference>
<proteinExistence type="inferred from homology"/>
<dbReference type="Gramene" id="TraesWEE_scaffold_222884_01G000100.1">
    <property type="protein sequence ID" value="TraesWEE_scaffold_222884_01G000100.1"/>
    <property type="gene ID" value="TraesWEE_scaffold_222884_01G000100"/>
</dbReference>
<dbReference type="Gramene" id="TraesJAG4A03G02117670.1">
    <property type="protein sequence ID" value="TraesJAG4A03G02117670.1.CDS1"/>
    <property type="gene ID" value="TraesJAG4A03G02117670"/>
</dbReference>
<dbReference type="PANTHER" id="PTHR47967:SF85">
    <property type="entry name" value="OS05G0384300 PROTEIN"/>
    <property type="match status" value="1"/>
</dbReference>
<dbReference type="Gramene" id="TraesNOR4A03G02138550.1">
    <property type="protein sequence ID" value="TraesNOR4A03G02138550.1.CDS1"/>
    <property type="gene ID" value="TraesNOR4A03G02138550"/>
</dbReference>
<evidence type="ECO:0000256" key="1">
    <source>
        <dbReference type="ARBA" id="ARBA00007447"/>
    </source>
</evidence>
<dbReference type="Gramene" id="TraesMAC4A03G02116080.1">
    <property type="protein sequence ID" value="TraesMAC4A03G02116080.1.CDS1"/>
    <property type="gene ID" value="TraesMAC4A03G02116080"/>
</dbReference>
<organism evidence="8">
    <name type="scientific">Triticum aestivum</name>
    <name type="common">Wheat</name>
    <dbReference type="NCBI Taxonomy" id="4565"/>
    <lineage>
        <taxon>Eukaryota</taxon>
        <taxon>Viridiplantae</taxon>
        <taxon>Streptophyta</taxon>
        <taxon>Embryophyta</taxon>
        <taxon>Tracheophyta</taxon>
        <taxon>Spermatophyta</taxon>
        <taxon>Magnoliopsida</taxon>
        <taxon>Liliopsida</taxon>
        <taxon>Poales</taxon>
        <taxon>Poaceae</taxon>
        <taxon>BOP clade</taxon>
        <taxon>Pooideae</taxon>
        <taxon>Triticodae</taxon>
        <taxon>Triticeae</taxon>
        <taxon>Triticinae</taxon>
        <taxon>Triticum</taxon>
    </lineage>
</organism>
<dbReference type="RefSeq" id="XP_044360492.1">
    <property type="nucleotide sequence ID" value="XM_044504557.1"/>
</dbReference>
<sequence length="443" mass="46076">MGRSSGSLGVAMKTLVASVLILQLLHAPTPVSSSPAVLVPLLRTAVIRASPLLRNLVKAFLQEQAKQGVMQLIWKAAGHLKNQLLGGVGANAAGLVVFDISVGTSPAQAISGVMDITSQLVWAQCAPCDSCRTTAFRPAESASFSKIPCGSPTCPGVLGDRTACVSDGDCAYNATYYGAGNQSNAYTDGSFATETFTFGAASVPGIVFGCVASSTVELSGGASALFGFGRGNISLVSQLGLSRFSYTLASDEADGSESVIRLGDAAVPQTQRSRSTPLLRSVMQPDLYYVGLSSIQVDGHDLDGIPAGTFDLQADGSGGVFLSSTWPATYLEETAYSALRRALVSSIGSQGVTPVDADDLRQLCYRRWSFSGVTVPALTLVFDGVNATMEVKPENYFFKDGLKVCLTVLPSKGGSVLGSLLQTGTNMIFDIGGGLLTFETPMP</sequence>
<dbReference type="OrthoDB" id="695235at2759"/>
<evidence type="ECO:0000259" key="7">
    <source>
        <dbReference type="PROSITE" id="PS51767"/>
    </source>
</evidence>
<dbReference type="GO" id="GO:0006508">
    <property type="term" value="P:proteolysis"/>
    <property type="evidence" value="ECO:0007669"/>
    <property type="project" value="UniProtKB-KW"/>
</dbReference>
<dbReference type="PaxDb" id="4565-Traes_4AL_D10C2BC2D1.2"/>
<accession>A0A3B6HUB5</accession>
<evidence type="ECO:0000256" key="2">
    <source>
        <dbReference type="ARBA" id="ARBA00022670"/>
    </source>
</evidence>
<evidence type="ECO:0000313" key="9">
    <source>
        <dbReference type="Proteomes" id="UP000019116"/>
    </source>
</evidence>
<dbReference type="Proteomes" id="UP000019116">
    <property type="component" value="Chromosome 4A"/>
</dbReference>
<dbReference type="SMR" id="A0A3B6HUB5"/>
<dbReference type="Gramene" id="TraesSYM4A03G02144130.1">
    <property type="protein sequence ID" value="TraesSYM4A03G02144130.1.CDS1"/>
    <property type="gene ID" value="TraesSYM4A03G02144130"/>
</dbReference>
<protein>
    <recommendedName>
        <fullName evidence="7">Peptidase A1 domain-containing protein</fullName>
    </recommendedName>
</protein>
<dbReference type="GO" id="GO:0005576">
    <property type="term" value="C:extracellular region"/>
    <property type="evidence" value="ECO:0000318"/>
    <property type="project" value="GO_Central"/>
</dbReference>
<dbReference type="CDD" id="cd05476">
    <property type="entry name" value="pepsin_A_like_plant"/>
    <property type="match status" value="1"/>
</dbReference>
<dbReference type="PROSITE" id="PS51767">
    <property type="entry name" value="PEPTIDASE_A1"/>
    <property type="match status" value="1"/>
</dbReference>
<dbReference type="Gramene" id="TraesCLE_scaffold_122745_01G000100.1">
    <property type="protein sequence ID" value="TraesCLE_scaffold_122745_01G000100.1"/>
    <property type="gene ID" value="TraesCLE_scaffold_122745_01G000100"/>
</dbReference>
<dbReference type="InterPro" id="IPR032799">
    <property type="entry name" value="TAXi_C"/>
</dbReference>
<comment type="similarity">
    <text evidence="1">Belongs to the peptidase A1 family.</text>
</comment>
<dbReference type="Gramene" id="TraesCS4A03G0568500.1">
    <property type="protein sequence ID" value="TraesCS4A03G0568500.1.CDS1"/>
    <property type="gene ID" value="TraesCS4A03G0568500"/>
</dbReference>
<dbReference type="PANTHER" id="PTHR47967">
    <property type="entry name" value="OS07G0603500 PROTEIN-RELATED"/>
    <property type="match status" value="1"/>
</dbReference>
<dbReference type="OMA" id="PCASQIC"/>
<dbReference type="AlphaFoldDB" id="A0A3B6HUB5"/>
<dbReference type="GO" id="GO:0004190">
    <property type="term" value="F:aspartic-type endopeptidase activity"/>
    <property type="evidence" value="ECO:0000318"/>
    <property type="project" value="GO_Central"/>
</dbReference>
<keyword evidence="9" id="KW-1185">Reference proteome</keyword>
<dbReference type="GeneID" id="123082165"/>
<feature type="chain" id="PRO_5043175027" description="Peptidase A1 domain-containing protein" evidence="6">
    <location>
        <begin position="34"/>
        <end position="443"/>
    </location>
</feature>
<feature type="signal peptide" evidence="6">
    <location>
        <begin position="1"/>
        <end position="33"/>
    </location>
</feature>
<evidence type="ECO:0000256" key="6">
    <source>
        <dbReference type="SAM" id="SignalP"/>
    </source>
</evidence>
<dbReference type="Gramene" id="TraesJUL4A03G02135780.1">
    <property type="protein sequence ID" value="TraesJUL4A03G02135780.1.CDS1"/>
    <property type="gene ID" value="TraesJUL4A03G02135780"/>
</dbReference>
<dbReference type="InterPro" id="IPR032861">
    <property type="entry name" value="TAXi_N"/>
</dbReference>
<evidence type="ECO:0000313" key="8">
    <source>
        <dbReference type="EnsemblPlants" id="TraesCS4A02G213500.1.cds1"/>
    </source>
</evidence>
<feature type="domain" description="Peptidase A1" evidence="7">
    <location>
        <begin position="96"/>
        <end position="439"/>
    </location>
</feature>
<dbReference type="Gramene" id="TraesRN4A0100581000.1">
    <property type="protein sequence ID" value="TraesRN4A0100581000.1"/>
    <property type="gene ID" value="TraesRN4A0100581000"/>
</dbReference>
<dbReference type="InterPro" id="IPR034161">
    <property type="entry name" value="Pepsin-like_plant"/>
</dbReference>